<dbReference type="AlphaFoldDB" id="A0A7Y3RP35"/>
<evidence type="ECO:0000313" key="2">
    <source>
        <dbReference type="EMBL" id="NNU17672.1"/>
    </source>
</evidence>
<dbReference type="PANTHER" id="PTHR34406">
    <property type="entry name" value="PROTEIN YCEI"/>
    <property type="match status" value="1"/>
</dbReference>
<gene>
    <name evidence="2" type="ORF">HK107_15175</name>
</gene>
<reference evidence="2 3" key="1">
    <citation type="submission" date="2020-05" db="EMBL/GenBank/DDBJ databases">
        <title>Parvularcula mediterraneae sp. nov., isolated from polypropylene straw from shallow seawater of the seashore of Laganas in Zakynthos island, Greece.</title>
        <authorList>
            <person name="Szabo I."/>
            <person name="Al-Omari J."/>
            <person name="Rado J."/>
            <person name="Szerdahelyi G.S."/>
        </authorList>
    </citation>
    <scope>NUCLEOTIDE SEQUENCE [LARGE SCALE GENOMIC DNA]</scope>
    <source>
        <strain evidence="2 3">ZS-1/3</strain>
    </source>
</reference>
<dbReference type="Pfam" id="PF04264">
    <property type="entry name" value="YceI"/>
    <property type="match status" value="1"/>
</dbReference>
<evidence type="ECO:0000313" key="3">
    <source>
        <dbReference type="Proteomes" id="UP000536835"/>
    </source>
</evidence>
<dbReference type="Proteomes" id="UP000536835">
    <property type="component" value="Unassembled WGS sequence"/>
</dbReference>
<accession>A0A7Y3RP35</accession>
<organism evidence="2 3">
    <name type="scientific">Parvularcula mediterranea</name>
    <dbReference type="NCBI Taxonomy" id="2732508"/>
    <lineage>
        <taxon>Bacteria</taxon>
        <taxon>Pseudomonadati</taxon>
        <taxon>Pseudomonadota</taxon>
        <taxon>Alphaproteobacteria</taxon>
        <taxon>Parvularculales</taxon>
        <taxon>Parvularculaceae</taxon>
        <taxon>Parvularcula</taxon>
    </lineage>
</organism>
<name>A0A7Y3RP35_9PROT</name>
<dbReference type="SMART" id="SM00867">
    <property type="entry name" value="YceI"/>
    <property type="match status" value="1"/>
</dbReference>
<feature type="domain" description="Lipid/polyisoprenoid-binding YceI-like" evidence="1">
    <location>
        <begin position="45"/>
        <end position="207"/>
    </location>
</feature>
<dbReference type="RefSeq" id="WP_173201315.1">
    <property type="nucleotide sequence ID" value="NZ_JABFCX010000003.1"/>
</dbReference>
<evidence type="ECO:0000259" key="1">
    <source>
        <dbReference type="SMART" id="SM00867"/>
    </source>
</evidence>
<dbReference type="EMBL" id="JABFCX010000003">
    <property type="protein sequence ID" value="NNU17672.1"/>
    <property type="molecule type" value="Genomic_DNA"/>
</dbReference>
<proteinExistence type="predicted"/>
<dbReference type="InterPro" id="IPR036761">
    <property type="entry name" value="TTHA0802/YceI-like_sf"/>
</dbReference>
<dbReference type="PROSITE" id="PS51257">
    <property type="entry name" value="PROKAR_LIPOPROTEIN"/>
    <property type="match status" value="1"/>
</dbReference>
<dbReference type="SUPFAM" id="SSF101874">
    <property type="entry name" value="YceI-like"/>
    <property type="match status" value="1"/>
</dbReference>
<sequence length="210" mass="22249">MTKNLLALAGLLLIAACGGGEPAKTPNVEQGEVDLTVREMAGPSTWEIDREASTIRFRATQNNKEFIGTFGAWNAGILMNPESPAEEGEIEAIIDLASADAGTNDRNNALPEEGWFNTALHPTAIYRSNDITDTGEGSYNAEGTLTIKGITRDVSMPFALEIAEDGRAIADGSVLLDRSEFGVGSGEFADGKWVGLEVEVLLHIEAVPAG</sequence>
<keyword evidence="3" id="KW-1185">Reference proteome</keyword>
<comment type="caution">
    <text evidence="2">The sequence shown here is derived from an EMBL/GenBank/DDBJ whole genome shotgun (WGS) entry which is preliminary data.</text>
</comment>
<dbReference type="InterPro" id="IPR007372">
    <property type="entry name" value="Lipid/polyisoprenoid-bd_YceI"/>
</dbReference>
<dbReference type="PANTHER" id="PTHR34406:SF1">
    <property type="entry name" value="PROTEIN YCEI"/>
    <property type="match status" value="1"/>
</dbReference>
<protein>
    <submittedName>
        <fullName evidence="2">YceI family protein</fullName>
    </submittedName>
</protein>
<dbReference type="Gene3D" id="2.40.128.110">
    <property type="entry name" value="Lipid/polyisoprenoid-binding, YceI-like"/>
    <property type="match status" value="1"/>
</dbReference>